<organism evidence="6 7">
    <name type="scientific">Fusarium gaditjirri</name>
    <dbReference type="NCBI Taxonomy" id="282569"/>
    <lineage>
        <taxon>Eukaryota</taxon>
        <taxon>Fungi</taxon>
        <taxon>Dikarya</taxon>
        <taxon>Ascomycota</taxon>
        <taxon>Pezizomycotina</taxon>
        <taxon>Sordariomycetes</taxon>
        <taxon>Hypocreomycetidae</taxon>
        <taxon>Hypocreales</taxon>
        <taxon>Nectriaceae</taxon>
        <taxon>Fusarium</taxon>
        <taxon>Fusarium nisikadoi species complex</taxon>
    </lineage>
</organism>
<dbReference type="InterPro" id="IPR039868">
    <property type="entry name" value="ARMD3-like"/>
</dbReference>
<dbReference type="InterPro" id="IPR013636">
    <property type="entry name" value="ARMH3_C"/>
</dbReference>
<dbReference type="GO" id="GO:0016020">
    <property type="term" value="C:membrane"/>
    <property type="evidence" value="ECO:0007669"/>
    <property type="project" value="UniProtKB-SubCell"/>
</dbReference>
<name>A0A8H4WS77_9HYPO</name>
<reference evidence="6" key="1">
    <citation type="journal article" date="2020" name="BMC Genomics">
        <title>Correction to: Identification and distribution of gene clusters required for synthesis of sphingolipid metabolism inhibitors in diverse species of the filamentous fungus Fusarium.</title>
        <authorList>
            <person name="Kim H.S."/>
            <person name="Lohmar J.M."/>
            <person name="Busman M."/>
            <person name="Brown D.W."/>
            <person name="Naumann T.A."/>
            <person name="Divon H.H."/>
            <person name="Lysoe E."/>
            <person name="Uhlig S."/>
            <person name="Proctor R.H."/>
        </authorList>
    </citation>
    <scope>NUCLEOTIDE SEQUENCE</scope>
    <source>
        <strain evidence="6">NRRL 45417</strain>
    </source>
</reference>
<dbReference type="SUPFAM" id="SSF48371">
    <property type="entry name" value="ARM repeat"/>
    <property type="match status" value="1"/>
</dbReference>
<evidence type="ECO:0000256" key="4">
    <source>
        <dbReference type="ARBA" id="ARBA00023136"/>
    </source>
</evidence>
<evidence type="ECO:0000259" key="5">
    <source>
        <dbReference type="SMART" id="SM01158"/>
    </source>
</evidence>
<dbReference type="OrthoDB" id="2012278at2759"/>
<proteinExistence type="predicted"/>
<dbReference type="PANTHER" id="PTHR13608:SF3">
    <property type="entry name" value="ARMADILLO-LIKE HELICAL DOMAIN-CONTAINING PROTEIN 3"/>
    <property type="match status" value="1"/>
</dbReference>
<keyword evidence="4" id="KW-0472">Membrane</keyword>
<dbReference type="SMART" id="SM01158">
    <property type="entry name" value="DUF1741"/>
    <property type="match status" value="1"/>
</dbReference>
<protein>
    <recommendedName>
        <fullName evidence="5">Armadillo-like helical domain-containing protein</fullName>
    </recommendedName>
</protein>
<keyword evidence="3" id="KW-1133">Transmembrane helix</keyword>
<evidence type="ECO:0000313" key="6">
    <source>
        <dbReference type="EMBL" id="KAF4947944.1"/>
    </source>
</evidence>
<reference evidence="6" key="2">
    <citation type="submission" date="2020-05" db="EMBL/GenBank/DDBJ databases">
        <authorList>
            <person name="Kim H.-S."/>
            <person name="Proctor R.H."/>
            <person name="Brown D.W."/>
        </authorList>
    </citation>
    <scope>NUCLEOTIDE SEQUENCE</scope>
    <source>
        <strain evidence="6">NRRL 45417</strain>
    </source>
</reference>
<evidence type="ECO:0000256" key="3">
    <source>
        <dbReference type="ARBA" id="ARBA00022989"/>
    </source>
</evidence>
<comment type="subcellular location">
    <subcellularLocation>
        <location evidence="1">Membrane</location>
    </subcellularLocation>
</comment>
<sequence length="682" mass="77375">MAHFSIATRPPLTLSYLSTLSPSPMEASPLTRQPQPEVFTPKIIQLYDSLFKDDYDDEEKTDGFWTEFFLLRPDRAALRRILNELSPSHVLSLDVRTQELFARGIAALKGSHSLAQLHALDTLSVFLSCLLSKRYPHPSSDIMVLLAGLDQIDAVFTDFVSAVEAIIRNSKELEVRYKAVEVLLAVTAGAYQTTLLTYLIQRDLFPAVMKFIQDAETSDQVLQPFTLLGLLANYNKFEFQNPYQQRLNDFVNEAVIQKIVGAVGQACQTVRSRYITIQDDLPEGWTFSATLNMIGLGAIAPGPKPVKKPVYDVETAKALFTKLPEEEAAVLLATYDFTHANKLFCFNLVTQAAEPGAEQPIASYVSLTSYLLQHAYLSPRATYYAHLNLMVFRLLIEDPTICKRICSDESRVAVRLCRQRQPYLPLVKGERVLAISLLDTMIDGVNHNLRRRLDVSLYTLCFGIMLRIISYLSRTRTRLEYHWPEFFRSLLSIVRFLATYTADLKDLPHIDTLLDHVVNLIALSLSAGEAFLPSPADYDDLFYKVVESGEVLTKFKENYRLGNRNSNSIDTLINVSAHYNQMLSEGGAKRRKPSLLTTQEVTEVIRQGYETLSIQAKEGLDSWERYREADERTLLKKMARAAVGDVRVMVERLNCEKHMHYFHCCDLSNYPIPIVLAWTLNI</sequence>
<dbReference type="Proteomes" id="UP000604273">
    <property type="component" value="Unassembled WGS sequence"/>
</dbReference>
<dbReference type="InterPro" id="IPR016024">
    <property type="entry name" value="ARM-type_fold"/>
</dbReference>
<keyword evidence="7" id="KW-1185">Reference proteome</keyword>
<dbReference type="Pfam" id="PF08427">
    <property type="entry name" value="ARMH3_C"/>
    <property type="match status" value="1"/>
</dbReference>
<keyword evidence="2" id="KW-0812">Transmembrane</keyword>
<dbReference type="PANTHER" id="PTHR13608">
    <property type="entry name" value="ARMADILLO-LIKE HELICAL DOMAIN-CONTAINING PROTEIN 3"/>
    <property type="match status" value="1"/>
</dbReference>
<gene>
    <name evidence="6" type="ORF">FGADI_9939</name>
</gene>
<evidence type="ECO:0000313" key="7">
    <source>
        <dbReference type="Proteomes" id="UP000604273"/>
    </source>
</evidence>
<comment type="caution">
    <text evidence="6">The sequence shown here is derived from an EMBL/GenBank/DDBJ whole genome shotgun (WGS) entry which is preliminary data.</text>
</comment>
<dbReference type="EMBL" id="JABFAI010000273">
    <property type="protein sequence ID" value="KAF4947944.1"/>
    <property type="molecule type" value="Genomic_DNA"/>
</dbReference>
<feature type="domain" description="Armadillo-like helical" evidence="5">
    <location>
        <begin position="425"/>
        <end position="650"/>
    </location>
</feature>
<dbReference type="GO" id="GO:0005829">
    <property type="term" value="C:cytosol"/>
    <property type="evidence" value="ECO:0007669"/>
    <property type="project" value="TreeGrafter"/>
</dbReference>
<evidence type="ECO:0000256" key="1">
    <source>
        <dbReference type="ARBA" id="ARBA00004370"/>
    </source>
</evidence>
<evidence type="ECO:0000256" key="2">
    <source>
        <dbReference type="ARBA" id="ARBA00022692"/>
    </source>
</evidence>
<dbReference type="AlphaFoldDB" id="A0A8H4WS77"/>
<accession>A0A8H4WS77</accession>